<gene>
    <name evidence="2" type="ORF">B4O97_08050</name>
</gene>
<keyword evidence="1" id="KW-0812">Transmembrane</keyword>
<comment type="caution">
    <text evidence="2">The sequence shown here is derived from an EMBL/GenBank/DDBJ whole genome shotgun (WGS) entry which is preliminary data.</text>
</comment>
<dbReference type="AlphaFoldDB" id="A0A1Y1RZL3"/>
<dbReference type="Pfam" id="PF12822">
    <property type="entry name" value="ECF_trnsprt"/>
    <property type="match status" value="1"/>
</dbReference>
<accession>A0A1Y1RZL3</accession>
<name>A0A1Y1RZL3_9SPIO</name>
<feature type="transmembrane region" description="Helical" evidence="1">
    <location>
        <begin position="149"/>
        <end position="171"/>
    </location>
</feature>
<keyword evidence="3" id="KW-1185">Reference proteome</keyword>
<evidence type="ECO:0000256" key="1">
    <source>
        <dbReference type="SAM" id="Phobius"/>
    </source>
</evidence>
<dbReference type="Proteomes" id="UP000192343">
    <property type="component" value="Unassembled WGS sequence"/>
</dbReference>
<dbReference type="OrthoDB" id="9813540at2"/>
<evidence type="ECO:0000313" key="3">
    <source>
        <dbReference type="Proteomes" id="UP000192343"/>
    </source>
</evidence>
<dbReference type="InterPro" id="IPR024529">
    <property type="entry name" value="ECF_trnsprt_substrate-spec"/>
</dbReference>
<dbReference type="EMBL" id="MWQY01000008">
    <property type="protein sequence ID" value="ORC35587.1"/>
    <property type="molecule type" value="Genomic_DNA"/>
</dbReference>
<sequence>MNTRIRFLVITGALGALSIVLSLTPLGFIPWVGGASLTTMHIPVIVGAIIEGPVAGAIIGGIFGIFGMIRAAIAPQGPLDPLFVNPLVSLLPRLLIGPAAWAVWSFLKRFPLPALTLAGIAGSLVNTVLVLSALGLLEALPWKVIAGVAVANGLPEAAAAALITLAVVAAWKRIDTGKGRSSLEDLE</sequence>
<feature type="transmembrane region" description="Helical" evidence="1">
    <location>
        <begin position="114"/>
        <end position="137"/>
    </location>
</feature>
<evidence type="ECO:0000313" key="2">
    <source>
        <dbReference type="EMBL" id="ORC35587.1"/>
    </source>
</evidence>
<protein>
    <submittedName>
        <fullName evidence="2">ECF transporter S component</fullName>
    </submittedName>
</protein>
<proteinExistence type="predicted"/>
<feature type="transmembrane region" description="Helical" evidence="1">
    <location>
        <begin position="87"/>
        <end position="107"/>
    </location>
</feature>
<dbReference type="RefSeq" id="WP_083049846.1">
    <property type="nucleotide sequence ID" value="NZ_MWQY01000008.1"/>
</dbReference>
<keyword evidence="1" id="KW-0472">Membrane</keyword>
<keyword evidence="1" id="KW-1133">Transmembrane helix</keyword>
<organism evidence="2 3">
    <name type="scientific">Marispirochaeta aestuarii</name>
    <dbReference type="NCBI Taxonomy" id="1963862"/>
    <lineage>
        <taxon>Bacteria</taxon>
        <taxon>Pseudomonadati</taxon>
        <taxon>Spirochaetota</taxon>
        <taxon>Spirochaetia</taxon>
        <taxon>Spirochaetales</taxon>
        <taxon>Spirochaetaceae</taxon>
        <taxon>Marispirochaeta</taxon>
    </lineage>
</organism>
<dbReference type="STRING" id="1963862.B4O97_08050"/>
<dbReference type="GO" id="GO:0022857">
    <property type="term" value="F:transmembrane transporter activity"/>
    <property type="evidence" value="ECO:0007669"/>
    <property type="project" value="InterPro"/>
</dbReference>
<reference evidence="2 3" key="1">
    <citation type="submission" date="2017-03" db="EMBL/GenBank/DDBJ databases">
        <title>Draft Genome sequence of Marispirochaeta sp. strain JC444.</title>
        <authorList>
            <person name="Shivani Y."/>
            <person name="Subhash Y."/>
            <person name="Sasikala C."/>
            <person name="Ramana C."/>
        </authorList>
    </citation>
    <scope>NUCLEOTIDE SEQUENCE [LARGE SCALE GENOMIC DNA]</scope>
    <source>
        <strain evidence="2 3">JC444</strain>
    </source>
</reference>
<dbReference type="Gene3D" id="1.10.1760.20">
    <property type="match status" value="1"/>
</dbReference>